<sequence>MEVPSPAGLGVGDVNFPRTRLLCDGCPPPGWDGRSAITSSRKGYDAKAEAAGRGLFPTDPKSNTVTTGSVPISPTAKGAGSGFPPSNSRGAAGTNSSNMSACHLAEKEAFRIPVKITCYTKTSDLTKLMVNDIIQITPSNSFECSFQFSQGISQQKLITLDKLHEGSEDHDPKVVCNVLKLGETKAVGQAKYHVLNASIADATGQIVLDVWNDIIPQLQESNFYTFTHLSVRYWTIEWNEKTDHHNQLCDSLNSRSSIREC</sequence>
<feature type="compositionally biased region" description="Polar residues" evidence="1">
    <location>
        <begin position="84"/>
        <end position="97"/>
    </location>
</feature>
<accession>A0A2B4RZU8</accession>
<evidence type="ECO:0000313" key="3">
    <source>
        <dbReference type="Proteomes" id="UP000225706"/>
    </source>
</evidence>
<dbReference type="InterPro" id="IPR012340">
    <property type="entry name" value="NA-bd_OB-fold"/>
</dbReference>
<organism evidence="2 3">
    <name type="scientific">Stylophora pistillata</name>
    <name type="common">Smooth cauliflower coral</name>
    <dbReference type="NCBI Taxonomy" id="50429"/>
    <lineage>
        <taxon>Eukaryota</taxon>
        <taxon>Metazoa</taxon>
        <taxon>Cnidaria</taxon>
        <taxon>Anthozoa</taxon>
        <taxon>Hexacorallia</taxon>
        <taxon>Scleractinia</taxon>
        <taxon>Astrocoeniina</taxon>
        <taxon>Pocilloporidae</taxon>
        <taxon>Stylophora</taxon>
    </lineage>
</organism>
<proteinExistence type="predicted"/>
<keyword evidence="3" id="KW-1185">Reference proteome</keyword>
<dbReference type="AlphaFoldDB" id="A0A2B4RZU8"/>
<reference evidence="3" key="1">
    <citation type="journal article" date="2017" name="bioRxiv">
        <title>Comparative analysis of the genomes of Stylophora pistillata and Acropora digitifera provides evidence for extensive differences between species of corals.</title>
        <authorList>
            <person name="Voolstra C.R."/>
            <person name="Li Y."/>
            <person name="Liew Y.J."/>
            <person name="Baumgarten S."/>
            <person name="Zoccola D."/>
            <person name="Flot J.-F."/>
            <person name="Tambutte S."/>
            <person name="Allemand D."/>
            <person name="Aranda M."/>
        </authorList>
    </citation>
    <scope>NUCLEOTIDE SEQUENCE [LARGE SCALE GENOMIC DNA]</scope>
</reference>
<dbReference type="SUPFAM" id="SSF50249">
    <property type="entry name" value="Nucleic acid-binding proteins"/>
    <property type="match status" value="1"/>
</dbReference>
<name>A0A2B4RZU8_STYPI</name>
<evidence type="ECO:0000256" key="1">
    <source>
        <dbReference type="SAM" id="MobiDB-lite"/>
    </source>
</evidence>
<gene>
    <name evidence="2" type="ORF">AWC38_SpisGene12289</name>
</gene>
<feature type="region of interest" description="Disordered" evidence="1">
    <location>
        <begin position="52"/>
        <end position="97"/>
    </location>
</feature>
<evidence type="ECO:0000313" key="2">
    <source>
        <dbReference type="EMBL" id="PFX23171.1"/>
    </source>
</evidence>
<dbReference type="EMBL" id="LSMT01000216">
    <property type="protein sequence ID" value="PFX23171.1"/>
    <property type="molecule type" value="Genomic_DNA"/>
</dbReference>
<comment type="caution">
    <text evidence="2">The sequence shown here is derived from an EMBL/GenBank/DDBJ whole genome shotgun (WGS) entry which is preliminary data.</text>
</comment>
<protein>
    <submittedName>
        <fullName evidence="2">Uncharacterized protein</fullName>
    </submittedName>
</protein>
<feature type="compositionally biased region" description="Polar residues" evidence="1">
    <location>
        <begin position="60"/>
        <end position="72"/>
    </location>
</feature>
<dbReference type="Gene3D" id="2.40.50.140">
    <property type="entry name" value="Nucleic acid-binding proteins"/>
    <property type="match status" value="1"/>
</dbReference>
<dbReference type="Proteomes" id="UP000225706">
    <property type="component" value="Unassembled WGS sequence"/>
</dbReference>